<evidence type="ECO:0000259" key="10">
    <source>
        <dbReference type="PROSITE" id="PS52002"/>
    </source>
</evidence>
<evidence type="ECO:0000256" key="1">
    <source>
        <dbReference type="ARBA" id="ARBA00004201"/>
    </source>
</evidence>
<dbReference type="GO" id="GO:0000932">
    <property type="term" value="C:P-body"/>
    <property type="evidence" value="ECO:0007669"/>
    <property type="project" value="UniProtKB-SubCell"/>
</dbReference>
<dbReference type="GO" id="GO:0031087">
    <property type="term" value="P:deadenylation-independent decapping of nuclear-transcribed mRNA"/>
    <property type="evidence" value="ECO:0007669"/>
    <property type="project" value="InterPro"/>
</dbReference>
<dbReference type="InterPro" id="IPR019050">
    <property type="entry name" value="FDF_dom"/>
</dbReference>
<dbReference type="PANTHER" id="PTHR13612">
    <property type="entry name" value="ENHANCER OF MRNA-DECAPPING PROTEIN 3"/>
    <property type="match status" value="1"/>
</dbReference>
<evidence type="ECO:0000256" key="5">
    <source>
        <dbReference type="ARBA" id="ARBA00022884"/>
    </source>
</evidence>
<feature type="domain" description="DFDF" evidence="9">
    <location>
        <begin position="144"/>
        <end position="180"/>
    </location>
</feature>
<dbReference type="SMART" id="SM01271">
    <property type="entry name" value="LSM14"/>
    <property type="match status" value="1"/>
</dbReference>
<reference evidence="12" key="1">
    <citation type="submission" date="2025-08" db="UniProtKB">
        <authorList>
            <consortium name="RefSeq"/>
        </authorList>
    </citation>
    <scope>IDENTIFICATION</scope>
</reference>
<sequence>MASDWLGSLVSVNCGATLGVYQGEVSAVDPSSQTISLRQPFHNGIRCPVPEVTFSAMDINDLKILDIPSGRGTMSNNSEVKLFTLPAEEKGPVTLSAPITILRRGTPLNSKAPSQPPLQPAPRRIGARSSSTGLPSRPKDDECFGDGTDEGLDSDFDFEGNLALFDKAAVFSQMERHGNGSRQRSTPSNPDGPCYRHTDNVLEGQPVVYRRITVPQHGGKEYCTDSGLVVPSVPYELYKRLLQVSEEHGVSLERRLEVTGVCASQMALTLLGGPNRLNPKNSHQRPTVVLLCGPHVQGAQGVSCGRHLANHEVEVILFLPNFVKIQEALTHELSLFGRAWGRQVSGIRDLPMSPVDLVVNCLDCHENPHLRDQPWYRAAVHWANQNRAPVLSIDPPVTGPSHGPAVEAKWSLCLGLPLALGEGAGRVYLCDVGLPRQVFQAVGINYLSPFGCKFVIPLHSA</sequence>
<accession>A0A6P8FMG1</accession>
<dbReference type="FunFam" id="3.40.50.10260:FF:000001">
    <property type="entry name" value="Enhancer of mRNA-decapping protein 3"/>
    <property type="match status" value="1"/>
</dbReference>
<feature type="region of interest" description="Disordered" evidence="7">
    <location>
        <begin position="104"/>
        <end position="150"/>
    </location>
</feature>
<dbReference type="OrthoDB" id="10030313at2759"/>
<evidence type="ECO:0000313" key="12">
    <source>
        <dbReference type="RefSeq" id="XP_031424615.1"/>
    </source>
</evidence>
<evidence type="ECO:0000256" key="4">
    <source>
        <dbReference type="ARBA" id="ARBA00022490"/>
    </source>
</evidence>
<keyword evidence="11" id="KW-1185">Reference proteome</keyword>
<dbReference type="InterPro" id="IPR034107">
    <property type="entry name" value="Lsm16_N"/>
</dbReference>
<dbReference type="InterPro" id="IPR025762">
    <property type="entry name" value="DFDF"/>
</dbReference>
<dbReference type="PROSITE" id="PS52002">
    <property type="entry name" value="SM"/>
    <property type="match status" value="1"/>
</dbReference>
<dbReference type="GO" id="GO:0033962">
    <property type="term" value="P:P-body assembly"/>
    <property type="evidence" value="ECO:0007669"/>
    <property type="project" value="TreeGrafter"/>
</dbReference>
<keyword evidence="5" id="KW-0694">RNA-binding</keyword>
<keyword evidence="4" id="KW-0963">Cytoplasm</keyword>
<dbReference type="RefSeq" id="XP_031424615.1">
    <property type="nucleotide sequence ID" value="XM_031568755.1"/>
</dbReference>
<dbReference type="InterPro" id="IPR047575">
    <property type="entry name" value="Sm"/>
</dbReference>
<comment type="subcellular location">
    <subcellularLocation>
        <location evidence="1">Cytoplasm</location>
        <location evidence="1">P-body</location>
    </subcellularLocation>
</comment>
<dbReference type="Proteomes" id="UP000515152">
    <property type="component" value="Chromosome 6"/>
</dbReference>
<protein>
    <recommendedName>
        <fullName evidence="3">Enhancer of mRNA-decapping protein 3</fullName>
    </recommendedName>
    <alternativeName>
        <fullName evidence="6">YjeF domain-containing protein 1</fullName>
    </alternativeName>
</protein>
<dbReference type="SUPFAM" id="SSF64153">
    <property type="entry name" value="YjeF N-terminal domain-like"/>
    <property type="match status" value="1"/>
</dbReference>
<evidence type="ECO:0000259" key="8">
    <source>
        <dbReference type="PROSITE" id="PS51385"/>
    </source>
</evidence>
<proteinExistence type="inferred from homology"/>
<dbReference type="Gene3D" id="3.40.50.10260">
    <property type="entry name" value="YjeF N-terminal domain"/>
    <property type="match status" value="1"/>
</dbReference>
<gene>
    <name evidence="12" type="primary">LOC105903484</name>
</gene>
<dbReference type="Pfam" id="PF12701">
    <property type="entry name" value="LSM14"/>
    <property type="match status" value="1"/>
</dbReference>
<dbReference type="InterPro" id="IPR004443">
    <property type="entry name" value="YjeF_N_dom"/>
</dbReference>
<evidence type="ECO:0000256" key="2">
    <source>
        <dbReference type="ARBA" id="ARBA00006610"/>
    </source>
</evidence>
<dbReference type="PANTHER" id="PTHR13612:SF0">
    <property type="entry name" value="ENHANCER OF MRNA-DECAPPING PROTEIN 3"/>
    <property type="match status" value="1"/>
</dbReference>
<organism evidence="11 12">
    <name type="scientific">Clupea harengus</name>
    <name type="common">Atlantic herring</name>
    <dbReference type="NCBI Taxonomy" id="7950"/>
    <lineage>
        <taxon>Eukaryota</taxon>
        <taxon>Metazoa</taxon>
        <taxon>Chordata</taxon>
        <taxon>Craniata</taxon>
        <taxon>Vertebrata</taxon>
        <taxon>Euteleostomi</taxon>
        <taxon>Actinopterygii</taxon>
        <taxon>Neopterygii</taxon>
        <taxon>Teleostei</taxon>
        <taxon>Clupei</taxon>
        <taxon>Clupeiformes</taxon>
        <taxon>Clupeoidei</taxon>
        <taxon>Clupeidae</taxon>
        <taxon>Clupea</taxon>
    </lineage>
</organism>
<evidence type="ECO:0000256" key="7">
    <source>
        <dbReference type="SAM" id="MobiDB-lite"/>
    </source>
</evidence>
<dbReference type="PROSITE" id="PS51385">
    <property type="entry name" value="YJEF_N"/>
    <property type="match status" value="1"/>
</dbReference>
<dbReference type="InterPro" id="IPR036652">
    <property type="entry name" value="YjeF_N_dom_sf"/>
</dbReference>
<dbReference type="Gene3D" id="2.30.30.100">
    <property type="match status" value="1"/>
</dbReference>
<dbReference type="Pfam" id="PF09532">
    <property type="entry name" value="FDF"/>
    <property type="match status" value="1"/>
</dbReference>
<feature type="domain" description="YjeF N-terminal" evidence="8">
    <location>
        <begin position="237"/>
        <end position="440"/>
    </location>
</feature>
<comment type="similarity">
    <text evidence="2">Belongs to the EDC3 family.</text>
</comment>
<evidence type="ECO:0000313" key="11">
    <source>
        <dbReference type="Proteomes" id="UP000515152"/>
    </source>
</evidence>
<evidence type="ECO:0000256" key="3">
    <source>
        <dbReference type="ARBA" id="ARBA00015797"/>
    </source>
</evidence>
<evidence type="ECO:0000259" key="9">
    <source>
        <dbReference type="PROSITE" id="PS51512"/>
    </source>
</evidence>
<dbReference type="CDD" id="cd01737">
    <property type="entry name" value="LSm16_N"/>
    <property type="match status" value="1"/>
</dbReference>
<dbReference type="AlphaFoldDB" id="A0A6P8FMG1"/>
<dbReference type="Pfam" id="PF03853">
    <property type="entry name" value="YjeF_N"/>
    <property type="match status" value="1"/>
</dbReference>
<name>A0A6P8FMG1_CLUHA</name>
<dbReference type="FunFam" id="2.30.30.100:FF:000026">
    <property type="entry name" value="Enhancer of mRNA-decapping protein 3"/>
    <property type="match status" value="1"/>
</dbReference>
<dbReference type="GeneID" id="105903484"/>
<evidence type="ECO:0000256" key="6">
    <source>
        <dbReference type="ARBA" id="ARBA00032192"/>
    </source>
</evidence>
<dbReference type="KEGG" id="char:105903484"/>
<dbReference type="PROSITE" id="PS51512">
    <property type="entry name" value="DFDF"/>
    <property type="match status" value="1"/>
</dbReference>
<dbReference type="SMART" id="SM01199">
    <property type="entry name" value="FDF"/>
    <property type="match status" value="1"/>
</dbReference>
<feature type="domain" description="Sm" evidence="10">
    <location>
        <begin position="1"/>
        <end position="68"/>
    </location>
</feature>
<dbReference type="GO" id="GO:0003729">
    <property type="term" value="F:mRNA binding"/>
    <property type="evidence" value="ECO:0007669"/>
    <property type="project" value="InterPro"/>
</dbReference>
<dbReference type="InterPro" id="IPR025609">
    <property type="entry name" value="Lsm14-like_N"/>
</dbReference>